<accession>A0A8C5CSM7</accession>
<dbReference type="KEGG" id="gmh:115554782"/>
<dbReference type="InterPro" id="IPR018392">
    <property type="entry name" value="LysM"/>
</dbReference>
<dbReference type="PROSITE" id="PS51782">
    <property type="entry name" value="LYSM"/>
    <property type="match status" value="1"/>
</dbReference>
<name>A0A8C5CSM7_GADMO</name>
<reference evidence="3" key="1">
    <citation type="submission" date="2025-08" db="UniProtKB">
        <authorList>
            <consortium name="Ensembl"/>
        </authorList>
    </citation>
    <scope>IDENTIFICATION</scope>
</reference>
<evidence type="ECO:0000313" key="3">
    <source>
        <dbReference type="Ensembl" id="ENSGMOP00000064658.1"/>
    </source>
</evidence>
<dbReference type="SUPFAM" id="SSF54106">
    <property type="entry name" value="LysM domain"/>
    <property type="match status" value="1"/>
</dbReference>
<dbReference type="Gene3D" id="3.10.350.10">
    <property type="entry name" value="LysM domain"/>
    <property type="match status" value="1"/>
</dbReference>
<dbReference type="AlphaFoldDB" id="A0A8C5CSM7"/>
<reference evidence="3" key="2">
    <citation type="submission" date="2025-09" db="UniProtKB">
        <authorList>
            <consortium name="Ensembl"/>
        </authorList>
    </citation>
    <scope>IDENTIFICATION</scope>
</reference>
<evidence type="ECO:0000313" key="4">
    <source>
        <dbReference type="Proteomes" id="UP000694546"/>
    </source>
</evidence>
<dbReference type="OMA" id="PMDFLKR"/>
<proteinExistence type="predicted"/>
<dbReference type="CTD" id="388695"/>
<dbReference type="Pfam" id="PF01476">
    <property type="entry name" value="LysM"/>
    <property type="match status" value="1"/>
</dbReference>
<dbReference type="OrthoDB" id="2107166at2759"/>
<dbReference type="InterPro" id="IPR045030">
    <property type="entry name" value="LYSM1-4"/>
</dbReference>
<dbReference type="InterPro" id="IPR036779">
    <property type="entry name" value="LysM_dom_sf"/>
</dbReference>
<dbReference type="PANTHER" id="PTHR20932">
    <property type="entry name" value="LYSM AND PUTATIVE PEPTIDOGLYCAN-BINDING DOMAIN-CONTAINING PROTEIN"/>
    <property type="match status" value="1"/>
</dbReference>
<gene>
    <name evidence="3" type="primary">LYSMD1</name>
    <name evidence="3" type="synonym">lysmd1</name>
</gene>
<evidence type="ECO:0000259" key="2">
    <source>
        <dbReference type="PROSITE" id="PS51782"/>
    </source>
</evidence>
<sequence length="224" mass="24452">MSVEERPPVHPGGTGLLRGHRSRSYGSLVKCAAPPVPHEVLQHKVQPGETLQGLALKYGVSTEQIKRANRLYTNDSIFLKKILFIPALLSDSQAGICPDLLKEDSGERTTCVSPPSDNTGLSVTIPGCADEDGPELSPMDFLKRMDSLIRQSKKAAVQGCHEWEKRFAAIEAACSVPERRCLPRSQSGVPSPALNQQASLQAVPLTVTKLTRTLRETEDEIFQL</sequence>
<dbReference type="PANTHER" id="PTHR20932:SF2">
    <property type="entry name" value="AND PUTATIVE PEPTIDOGLYCAN-BINDING DOMAIN-CONTAINING PROTEIN 1-RELATED"/>
    <property type="match status" value="1"/>
</dbReference>
<dbReference type="Proteomes" id="UP000694546">
    <property type="component" value="Chromosome 11"/>
</dbReference>
<dbReference type="GeneTree" id="ENSGT00940000160002"/>
<dbReference type="RefSeq" id="XP_030227486.1">
    <property type="nucleotide sequence ID" value="XM_030371626.1"/>
</dbReference>
<dbReference type="CDD" id="cd00118">
    <property type="entry name" value="LysM"/>
    <property type="match status" value="1"/>
</dbReference>
<feature type="domain" description="LysM" evidence="2">
    <location>
        <begin position="41"/>
        <end position="85"/>
    </location>
</feature>
<dbReference type="Ensembl" id="ENSGMOT00000063940.1">
    <property type="protein sequence ID" value="ENSGMOP00000064658.1"/>
    <property type="gene ID" value="ENSGMOG00000027201.1"/>
</dbReference>
<organism evidence="3 4">
    <name type="scientific">Gadus morhua</name>
    <name type="common">Atlantic cod</name>
    <dbReference type="NCBI Taxonomy" id="8049"/>
    <lineage>
        <taxon>Eukaryota</taxon>
        <taxon>Metazoa</taxon>
        <taxon>Chordata</taxon>
        <taxon>Craniata</taxon>
        <taxon>Vertebrata</taxon>
        <taxon>Euteleostomi</taxon>
        <taxon>Actinopterygii</taxon>
        <taxon>Neopterygii</taxon>
        <taxon>Teleostei</taxon>
        <taxon>Neoteleostei</taxon>
        <taxon>Acanthomorphata</taxon>
        <taxon>Zeiogadaria</taxon>
        <taxon>Gadariae</taxon>
        <taxon>Gadiformes</taxon>
        <taxon>Gadoidei</taxon>
        <taxon>Gadidae</taxon>
        <taxon>Gadus</taxon>
    </lineage>
</organism>
<evidence type="ECO:0000256" key="1">
    <source>
        <dbReference type="ARBA" id="ARBA00040996"/>
    </source>
</evidence>
<protein>
    <recommendedName>
        <fullName evidence="1">LysM and putative peptidoglycan-binding domain-containing protein 1</fullName>
    </recommendedName>
</protein>
<dbReference type="GeneID" id="115554782"/>
<dbReference type="SMART" id="SM00257">
    <property type="entry name" value="LysM"/>
    <property type="match status" value="1"/>
</dbReference>
<keyword evidence="4" id="KW-1185">Reference proteome</keyword>